<proteinExistence type="inferred from homology"/>
<dbReference type="GO" id="GO:0005524">
    <property type="term" value="F:ATP binding"/>
    <property type="evidence" value="ECO:0007669"/>
    <property type="project" value="UniProtKB-KW"/>
</dbReference>
<dbReference type="STRING" id="1076937.SAMN04488120_105167"/>
<dbReference type="NCBIfam" id="TIGR00482">
    <property type="entry name" value="nicotinate (nicotinamide) nucleotide adenylyltransferase"/>
    <property type="match status" value="1"/>
</dbReference>
<evidence type="ECO:0000256" key="9">
    <source>
        <dbReference type="ARBA" id="ARBA00023027"/>
    </source>
</evidence>
<evidence type="ECO:0000256" key="8">
    <source>
        <dbReference type="ARBA" id="ARBA00022840"/>
    </source>
</evidence>
<dbReference type="HAMAP" id="MF_00244">
    <property type="entry name" value="NaMN_adenylyltr"/>
    <property type="match status" value="1"/>
</dbReference>
<dbReference type="AlphaFoldDB" id="A0A1I2J783"/>
<dbReference type="RefSeq" id="WP_091533307.1">
    <property type="nucleotide sequence ID" value="NZ_FOOC01000005.1"/>
</dbReference>
<dbReference type="UniPathway" id="UPA00253">
    <property type="reaction ID" value="UER00332"/>
</dbReference>
<keyword evidence="14" id="KW-1185">Reference proteome</keyword>
<evidence type="ECO:0000256" key="5">
    <source>
        <dbReference type="ARBA" id="ARBA00022679"/>
    </source>
</evidence>
<feature type="domain" description="Cytidyltransferase-like" evidence="12">
    <location>
        <begin position="7"/>
        <end position="184"/>
    </location>
</feature>
<dbReference type="PANTHER" id="PTHR39321:SF3">
    <property type="entry name" value="PHOSPHOPANTETHEINE ADENYLYLTRANSFERASE"/>
    <property type="match status" value="1"/>
</dbReference>
<keyword evidence="7 11" id="KW-0547">Nucleotide-binding</keyword>
<accession>A0A1I2J783</accession>
<reference evidence="13 14" key="1">
    <citation type="submission" date="2016-10" db="EMBL/GenBank/DDBJ databases">
        <authorList>
            <person name="de Groot N.N."/>
        </authorList>
    </citation>
    <scope>NUCLEOTIDE SEQUENCE [LARGE SCALE GENOMIC DNA]</scope>
    <source>
        <strain evidence="13 14">DSM 23609</strain>
    </source>
</reference>
<evidence type="ECO:0000256" key="7">
    <source>
        <dbReference type="ARBA" id="ARBA00022741"/>
    </source>
</evidence>
<evidence type="ECO:0000256" key="11">
    <source>
        <dbReference type="HAMAP-Rule" id="MF_00244"/>
    </source>
</evidence>
<comment type="catalytic activity">
    <reaction evidence="10 11">
        <text>nicotinate beta-D-ribonucleotide + ATP + H(+) = deamido-NAD(+) + diphosphate</text>
        <dbReference type="Rhea" id="RHEA:22860"/>
        <dbReference type="ChEBI" id="CHEBI:15378"/>
        <dbReference type="ChEBI" id="CHEBI:30616"/>
        <dbReference type="ChEBI" id="CHEBI:33019"/>
        <dbReference type="ChEBI" id="CHEBI:57502"/>
        <dbReference type="ChEBI" id="CHEBI:58437"/>
        <dbReference type="EC" id="2.7.7.18"/>
    </reaction>
</comment>
<sequence length="222" mass="24857">MARAVGVFGGAFAPFHNGHLRLAIEARERLALDQVRLIPTAHPPHRPDSHVLPARRLEWIKLAIRRERGLIADDREIRRDGPSYTVDTLVELRAQFPQAVLVLLMGSDAFQHLHTWYRWTELLELAHLAVVSRPGSLLEPSVETCALLAARRADDIGALMQSRKGRWFQFEVPMLDISSTRIRRLLRAGHSVRGLVPDAILDAMTAADVAALIQDDDATPTH</sequence>
<dbReference type="GO" id="GO:0004515">
    <property type="term" value="F:nicotinate-nucleotide adenylyltransferase activity"/>
    <property type="evidence" value="ECO:0007669"/>
    <property type="project" value="UniProtKB-UniRule"/>
</dbReference>
<comment type="similarity">
    <text evidence="3 11">Belongs to the NadD family.</text>
</comment>
<keyword evidence="8 11" id="KW-0067">ATP-binding</keyword>
<dbReference type="CDD" id="cd02165">
    <property type="entry name" value="NMNAT"/>
    <property type="match status" value="1"/>
</dbReference>
<evidence type="ECO:0000256" key="6">
    <source>
        <dbReference type="ARBA" id="ARBA00022695"/>
    </source>
</evidence>
<evidence type="ECO:0000313" key="13">
    <source>
        <dbReference type="EMBL" id="SFF48796.1"/>
    </source>
</evidence>
<evidence type="ECO:0000256" key="4">
    <source>
        <dbReference type="ARBA" id="ARBA00022642"/>
    </source>
</evidence>
<name>A0A1I2J783_9GAMM</name>
<dbReference type="NCBIfam" id="NF000839">
    <property type="entry name" value="PRK00071.1-1"/>
    <property type="match status" value="1"/>
</dbReference>
<dbReference type="Pfam" id="PF01467">
    <property type="entry name" value="CTP_transf_like"/>
    <property type="match status" value="1"/>
</dbReference>
<dbReference type="GO" id="GO:0009435">
    <property type="term" value="P:NAD+ biosynthetic process"/>
    <property type="evidence" value="ECO:0007669"/>
    <property type="project" value="UniProtKB-UniRule"/>
</dbReference>
<keyword evidence="4 11" id="KW-0662">Pyridine nucleotide biosynthesis</keyword>
<dbReference type="Proteomes" id="UP000199771">
    <property type="component" value="Unassembled WGS sequence"/>
</dbReference>
<dbReference type="InterPro" id="IPR004821">
    <property type="entry name" value="Cyt_trans-like"/>
</dbReference>
<evidence type="ECO:0000259" key="12">
    <source>
        <dbReference type="Pfam" id="PF01467"/>
    </source>
</evidence>
<evidence type="ECO:0000256" key="3">
    <source>
        <dbReference type="ARBA" id="ARBA00009014"/>
    </source>
</evidence>
<evidence type="ECO:0000256" key="1">
    <source>
        <dbReference type="ARBA" id="ARBA00002324"/>
    </source>
</evidence>
<organism evidence="13 14">
    <name type="scientific">Fontimonas thermophila</name>
    <dbReference type="NCBI Taxonomy" id="1076937"/>
    <lineage>
        <taxon>Bacteria</taxon>
        <taxon>Pseudomonadati</taxon>
        <taxon>Pseudomonadota</taxon>
        <taxon>Gammaproteobacteria</taxon>
        <taxon>Nevskiales</taxon>
        <taxon>Nevskiaceae</taxon>
        <taxon>Fontimonas</taxon>
    </lineage>
</organism>
<dbReference type="EC" id="2.7.7.18" evidence="11"/>
<evidence type="ECO:0000256" key="10">
    <source>
        <dbReference type="ARBA" id="ARBA00048721"/>
    </source>
</evidence>
<dbReference type="InterPro" id="IPR014729">
    <property type="entry name" value="Rossmann-like_a/b/a_fold"/>
</dbReference>
<dbReference type="InterPro" id="IPR005248">
    <property type="entry name" value="NadD/NMNAT"/>
</dbReference>
<dbReference type="SUPFAM" id="SSF52374">
    <property type="entry name" value="Nucleotidylyl transferase"/>
    <property type="match status" value="1"/>
</dbReference>
<dbReference type="PANTHER" id="PTHR39321">
    <property type="entry name" value="NICOTINATE-NUCLEOTIDE ADENYLYLTRANSFERASE-RELATED"/>
    <property type="match status" value="1"/>
</dbReference>
<keyword evidence="6 11" id="KW-0548">Nucleotidyltransferase</keyword>
<evidence type="ECO:0000256" key="2">
    <source>
        <dbReference type="ARBA" id="ARBA00005019"/>
    </source>
</evidence>
<evidence type="ECO:0000313" key="14">
    <source>
        <dbReference type="Proteomes" id="UP000199771"/>
    </source>
</evidence>
<gene>
    <name evidence="11" type="primary">nadD</name>
    <name evidence="13" type="ORF">SAMN04488120_105167</name>
</gene>
<keyword evidence="5 11" id="KW-0808">Transferase</keyword>
<dbReference type="EMBL" id="FOOC01000005">
    <property type="protein sequence ID" value="SFF48796.1"/>
    <property type="molecule type" value="Genomic_DNA"/>
</dbReference>
<comment type="pathway">
    <text evidence="2 11">Cofactor biosynthesis; NAD(+) biosynthesis; deamido-NAD(+) from nicotinate D-ribonucleotide: step 1/1.</text>
</comment>
<dbReference type="OrthoDB" id="5295945at2"/>
<keyword evidence="9 11" id="KW-0520">NAD</keyword>
<comment type="function">
    <text evidence="1 11">Catalyzes the reversible adenylation of nicotinate mononucleotide (NaMN) to nicotinic acid adenine dinucleotide (NaAD).</text>
</comment>
<protein>
    <recommendedName>
        <fullName evidence="11">Probable nicotinate-nucleotide adenylyltransferase</fullName>
        <ecNumber evidence="11">2.7.7.18</ecNumber>
    </recommendedName>
    <alternativeName>
        <fullName evidence="11">Deamido-NAD(+) diphosphorylase</fullName>
    </alternativeName>
    <alternativeName>
        <fullName evidence="11">Deamido-NAD(+) pyrophosphorylase</fullName>
    </alternativeName>
    <alternativeName>
        <fullName evidence="11">Nicotinate mononucleotide adenylyltransferase</fullName>
        <shortName evidence="11">NaMN adenylyltransferase</shortName>
    </alternativeName>
</protein>
<dbReference type="Gene3D" id="3.40.50.620">
    <property type="entry name" value="HUPs"/>
    <property type="match status" value="1"/>
</dbReference>